<dbReference type="EMBL" id="BMYO01000004">
    <property type="protein sequence ID" value="GHD61640.1"/>
    <property type="molecule type" value="Genomic_DNA"/>
</dbReference>
<keyword evidence="1 4" id="KW-0813">Transport</keyword>
<accession>A0ABQ3GYQ0</accession>
<reference evidence="8" key="1">
    <citation type="journal article" date="2019" name="Int. J. Syst. Evol. Microbiol.">
        <title>The Global Catalogue of Microorganisms (GCM) 10K type strain sequencing project: providing services to taxonomists for standard genome sequencing and annotation.</title>
        <authorList>
            <consortium name="The Broad Institute Genomics Platform"/>
            <consortium name="The Broad Institute Genome Sequencing Center for Infectious Disease"/>
            <person name="Wu L."/>
            <person name="Ma J."/>
        </authorList>
    </citation>
    <scope>NUCLEOTIDE SEQUENCE [LARGE SCALE GENOMIC DNA]</scope>
    <source>
        <strain evidence="8">KCTC 23701</strain>
    </source>
</reference>
<protein>
    <recommendedName>
        <fullName evidence="4">Lipopolysaccharide export system protein LptA</fullName>
    </recommendedName>
</protein>
<dbReference type="PANTHER" id="PTHR36504">
    <property type="entry name" value="LIPOPOLYSACCHARIDE EXPORT SYSTEM PROTEIN LPTA"/>
    <property type="match status" value="1"/>
</dbReference>
<dbReference type="Gene3D" id="2.60.450.10">
    <property type="entry name" value="Lipopolysaccharide (LPS) transport protein A like domain"/>
    <property type="match status" value="1"/>
</dbReference>
<comment type="similarity">
    <text evidence="4">Belongs to the LptA family.</text>
</comment>
<dbReference type="HAMAP" id="MF_01914">
    <property type="entry name" value="LPS_assembly_LptA"/>
    <property type="match status" value="1"/>
</dbReference>
<keyword evidence="3 4" id="KW-0574">Periplasm</keyword>
<evidence type="ECO:0000259" key="6">
    <source>
        <dbReference type="Pfam" id="PF03968"/>
    </source>
</evidence>
<dbReference type="InterPro" id="IPR005653">
    <property type="entry name" value="OstA-like_N"/>
</dbReference>
<comment type="caution">
    <text evidence="7">The sequence shown here is derived from an EMBL/GenBank/DDBJ whole genome shotgun (WGS) entry which is preliminary data.</text>
</comment>
<evidence type="ECO:0000256" key="2">
    <source>
        <dbReference type="ARBA" id="ARBA00022729"/>
    </source>
</evidence>
<name>A0ABQ3GYQ0_9NEIS</name>
<dbReference type="InterPro" id="IPR052037">
    <property type="entry name" value="LPS_export_LptA"/>
</dbReference>
<feature type="domain" description="Organic solvent tolerance-like N-terminal" evidence="6">
    <location>
        <begin position="33"/>
        <end position="142"/>
    </location>
</feature>
<keyword evidence="8" id="KW-1185">Reference proteome</keyword>
<sequence length="206" mass="22199" precursor="true">MSRRRRAAELSALILLTAPLAHAESADREKPMNIEADHANFDQKNNVGVYTGNVIVVQGTMTLKADKVTVRQDADGNQFSLGDGKPVKFRQRMDTGEWVDANSLHYDYDGKTGILKLINKAWVRRDTGDEVIGDVIIYEMTTSTYQAQTDGKPGSRVNITLIPKKKDASATAAKPVKAAASKPVASKPAAAASAPKSGGSWSKEAQ</sequence>
<feature type="chain" id="PRO_5044940221" description="Lipopolysaccharide export system protein LptA" evidence="4">
    <location>
        <begin position="24"/>
        <end position="206"/>
    </location>
</feature>
<proteinExistence type="inferred from homology"/>
<dbReference type="InterPro" id="IPR014340">
    <property type="entry name" value="LptA"/>
</dbReference>
<keyword evidence="2 4" id="KW-0732">Signal</keyword>
<gene>
    <name evidence="4 7" type="primary">lptA</name>
    <name evidence="7" type="ORF">GCM10007350_16300</name>
</gene>
<evidence type="ECO:0000256" key="1">
    <source>
        <dbReference type="ARBA" id="ARBA00022448"/>
    </source>
</evidence>
<evidence type="ECO:0000313" key="7">
    <source>
        <dbReference type="EMBL" id="GHD61640.1"/>
    </source>
</evidence>
<evidence type="ECO:0000256" key="4">
    <source>
        <dbReference type="HAMAP-Rule" id="MF_01914"/>
    </source>
</evidence>
<evidence type="ECO:0000256" key="3">
    <source>
        <dbReference type="ARBA" id="ARBA00022764"/>
    </source>
</evidence>
<comment type="subcellular location">
    <subcellularLocation>
        <location evidence="4">Periplasm</location>
    </subcellularLocation>
</comment>
<comment type="subunit">
    <text evidence="4">Component of the lipopolysaccharide transport and assembly complex.</text>
</comment>
<dbReference type="Pfam" id="PF03968">
    <property type="entry name" value="LptD_N"/>
    <property type="match status" value="1"/>
</dbReference>
<feature type="region of interest" description="Disordered" evidence="5">
    <location>
        <begin position="164"/>
        <end position="206"/>
    </location>
</feature>
<dbReference type="Proteomes" id="UP000604737">
    <property type="component" value="Unassembled WGS sequence"/>
</dbReference>
<dbReference type="NCBIfam" id="TIGR03002">
    <property type="entry name" value="outer_YhbN_LptA"/>
    <property type="match status" value="1"/>
</dbReference>
<evidence type="ECO:0000313" key="8">
    <source>
        <dbReference type="Proteomes" id="UP000604737"/>
    </source>
</evidence>
<feature type="compositionally biased region" description="Low complexity" evidence="5">
    <location>
        <begin position="169"/>
        <end position="197"/>
    </location>
</feature>
<evidence type="ECO:0000256" key="5">
    <source>
        <dbReference type="SAM" id="MobiDB-lite"/>
    </source>
</evidence>
<dbReference type="PANTHER" id="PTHR36504:SF1">
    <property type="entry name" value="LIPOPOLYSACCHARIDE EXPORT SYSTEM PROTEIN LPTA"/>
    <property type="match status" value="1"/>
</dbReference>
<comment type="function">
    <text evidence="4">Involved in the assembly of lipopolysaccharide (LPS). Required for the translocation of LPS from the inner membrane to the outer membrane.</text>
</comment>
<organism evidence="7 8">
    <name type="scientific">Jeongeupia chitinilytica</name>
    <dbReference type="NCBI Taxonomy" id="1041641"/>
    <lineage>
        <taxon>Bacteria</taxon>
        <taxon>Pseudomonadati</taxon>
        <taxon>Pseudomonadota</taxon>
        <taxon>Betaproteobacteria</taxon>
        <taxon>Neisseriales</taxon>
        <taxon>Chitinibacteraceae</taxon>
        <taxon>Jeongeupia</taxon>
    </lineage>
</organism>
<dbReference type="RefSeq" id="WP_189459806.1">
    <property type="nucleotide sequence ID" value="NZ_BMYO01000004.1"/>
</dbReference>
<feature type="signal peptide" evidence="4">
    <location>
        <begin position="1"/>
        <end position="23"/>
    </location>
</feature>